<protein>
    <submittedName>
        <fullName evidence="2">29763_t:CDS:1</fullName>
    </submittedName>
</protein>
<organism evidence="2 3">
    <name type="scientific">Gigaspora margarita</name>
    <dbReference type="NCBI Taxonomy" id="4874"/>
    <lineage>
        <taxon>Eukaryota</taxon>
        <taxon>Fungi</taxon>
        <taxon>Fungi incertae sedis</taxon>
        <taxon>Mucoromycota</taxon>
        <taxon>Glomeromycotina</taxon>
        <taxon>Glomeromycetes</taxon>
        <taxon>Diversisporales</taxon>
        <taxon>Gigasporaceae</taxon>
        <taxon>Gigaspora</taxon>
    </lineage>
</organism>
<dbReference type="Proteomes" id="UP000789901">
    <property type="component" value="Unassembled WGS sequence"/>
</dbReference>
<sequence>YKNEQSEVRDYEKVDQALEVQNEKKLNPLVERKKEVFQKQVRSFRKEKEIHEVFNERQGANNIRSFELKEEVCGKQKQQINKQGFRRGYAFKNKEELRRKGKEKENQHTYLEKKKTEGGLASAKSIEAIISSLMSDIKTKLYEKIQKANRTQECPNRS</sequence>
<proteinExistence type="predicted"/>
<feature type="compositionally biased region" description="Basic and acidic residues" evidence="1">
    <location>
        <begin position="97"/>
        <end position="117"/>
    </location>
</feature>
<comment type="caution">
    <text evidence="2">The sequence shown here is derived from an EMBL/GenBank/DDBJ whole genome shotgun (WGS) entry which is preliminary data.</text>
</comment>
<evidence type="ECO:0000256" key="1">
    <source>
        <dbReference type="SAM" id="MobiDB-lite"/>
    </source>
</evidence>
<evidence type="ECO:0000313" key="2">
    <source>
        <dbReference type="EMBL" id="CAG8586018.1"/>
    </source>
</evidence>
<gene>
    <name evidence="2" type="ORF">GMARGA_LOCUS6179</name>
</gene>
<evidence type="ECO:0000313" key="3">
    <source>
        <dbReference type="Proteomes" id="UP000789901"/>
    </source>
</evidence>
<dbReference type="EMBL" id="CAJVQB010002751">
    <property type="protein sequence ID" value="CAG8586018.1"/>
    <property type="molecule type" value="Genomic_DNA"/>
</dbReference>
<name>A0ABN7UFS7_GIGMA</name>
<accession>A0ABN7UFS7</accession>
<feature type="region of interest" description="Disordered" evidence="1">
    <location>
        <begin position="97"/>
        <end position="119"/>
    </location>
</feature>
<reference evidence="2 3" key="1">
    <citation type="submission" date="2021-06" db="EMBL/GenBank/DDBJ databases">
        <authorList>
            <person name="Kallberg Y."/>
            <person name="Tangrot J."/>
            <person name="Rosling A."/>
        </authorList>
    </citation>
    <scope>NUCLEOTIDE SEQUENCE [LARGE SCALE GENOMIC DNA]</scope>
    <source>
        <strain evidence="2 3">120-4 pot B 10/14</strain>
    </source>
</reference>
<keyword evidence="3" id="KW-1185">Reference proteome</keyword>
<feature type="non-terminal residue" evidence="2">
    <location>
        <position position="1"/>
    </location>
</feature>